<feature type="compositionally biased region" description="Acidic residues" evidence="1">
    <location>
        <begin position="132"/>
        <end position="143"/>
    </location>
</feature>
<reference evidence="2" key="1">
    <citation type="submission" date="2020-11" db="EMBL/GenBank/DDBJ databases">
        <authorList>
            <consortium name="DOE Joint Genome Institute"/>
            <person name="Ahrendt S."/>
            <person name="Riley R."/>
            <person name="Andreopoulos W."/>
            <person name="Labutti K."/>
            <person name="Pangilinan J."/>
            <person name="Ruiz-Duenas F.J."/>
            <person name="Barrasa J.M."/>
            <person name="Sanchez-Garcia M."/>
            <person name="Camarero S."/>
            <person name="Miyauchi S."/>
            <person name="Serrano A."/>
            <person name="Linde D."/>
            <person name="Babiker R."/>
            <person name="Drula E."/>
            <person name="Ayuso-Fernandez I."/>
            <person name="Pacheco R."/>
            <person name="Padilla G."/>
            <person name="Ferreira P."/>
            <person name="Barriuso J."/>
            <person name="Kellner H."/>
            <person name="Castanera R."/>
            <person name="Alfaro M."/>
            <person name="Ramirez L."/>
            <person name="Pisabarro A.G."/>
            <person name="Kuo A."/>
            <person name="Tritt A."/>
            <person name="Lipzen A."/>
            <person name="He G."/>
            <person name="Yan M."/>
            <person name="Ng V."/>
            <person name="Cullen D."/>
            <person name="Martin F."/>
            <person name="Rosso M.-N."/>
            <person name="Henrissat B."/>
            <person name="Hibbett D."/>
            <person name="Martinez A.T."/>
            <person name="Grigoriev I.V."/>
        </authorList>
    </citation>
    <scope>NUCLEOTIDE SEQUENCE</scope>
    <source>
        <strain evidence="2">ATCC 90797</strain>
    </source>
</reference>
<feature type="compositionally biased region" description="Polar residues" evidence="1">
    <location>
        <begin position="194"/>
        <end position="208"/>
    </location>
</feature>
<evidence type="ECO:0000256" key="1">
    <source>
        <dbReference type="SAM" id="MobiDB-lite"/>
    </source>
</evidence>
<dbReference type="Proteomes" id="UP000807025">
    <property type="component" value="Unassembled WGS sequence"/>
</dbReference>
<protein>
    <submittedName>
        <fullName evidence="2">Uncharacterized protein</fullName>
    </submittedName>
</protein>
<feature type="compositionally biased region" description="Polar residues" evidence="1">
    <location>
        <begin position="327"/>
        <end position="337"/>
    </location>
</feature>
<feature type="compositionally biased region" description="Polar residues" evidence="1">
    <location>
        <begin position="368"/>
        <end position="378"/>
    </location>
</feature>
<feature type="region of interest" description="Disordered" evidence="1">
    <location>
        <begin position="318"/>
        <end position="378"/>
    </location>
</feature>
<feature type="compositionally biased region" description="Polar residues" evidence="1">
    <location>
        <begin position="25"/>
        <end position="35"/>
    </location>
</feature>
<proteinExistence type="predicted"/>
<feature type="region of interest" description="Disordered" evidence="1">
    <location>
        <begin position="131"/>
        <end position="211"/>
    </location>
</feature>
<organism evidence="2 3">
    <name type="scientific">Pleurotus eryngii</name>
    <name type="common">Boletus of the steppes</name>
    <dbReference type="NCBI Taxonomy" id="5323"/>
    <lineage>
        <taxon>Eukaryota</taxon>
        <taxon>Fungi</taxon>
        <taxon>Dikarya</taxon>
        <taxon>Basidiomycota</taxon>
        <taxon>Agaricomycotina</taxon>
        <taxon>Agaricomycetes</taxon>
        <taxon>Agaricomycetidae</taxon>
        <taxon>Agaricales</taxon>
        <taxon>Pleurotineae</taxon>
        <taxon>Pleurotaceae</taxon>
        <taxon>Pleurotus</taxon>
    </lineage>
</organism>
<feature type="compositionally biased region" description="Basic and acidic residues" evidence="1">
    <location>
        <begin position="1"/>
        <end position="13"/>
    </location>
</feature>
<evidence type="ECO:0000313" key="3">
    <source>
        <dbReference type="Proteomes" id="UP000807025"/>
    </source>
</evidence>
<feature type="compositionally biased region" description="Low complexity" evidence="1">
    <location>
        <begin position="338"/>
        <end position="348"/>
    </location>
</feature>
<dbReference type="EMBL" id="MU154551">
    <property type="protein sequence ID" value="KAF9496566.1"/>
    <property type="molecule type" value="Genomic_DNA"/>
</dbReference>
<name>A0A9P6D853_PLEER</name>
<keyword evidence="3" id="KW-1185">Reference proteome</keyword>
<accession>A0A9P6D853</accession>
<comment type="caution">
    <text evidence="2">The sequence shown here is derived from an EMBL/GenBank/DDBJ whole genome shotgun (WGS) entry which is preliminary data.</text>
</comment>
<sequence length="378" mass="42184">MNNENMGRHDPPRDQSATGPDDNGPQGTNVASQSMIDIPMSPGELPQSPRSTHHETTPTPVQATSESDEQSRLSQEAYNLTQVRPPPLPHLLVIHTKWNMYKPGTFGCSPSCTTRKEFQIHQFVAAMAYSDTYDDDEPSSSDEEDRRRRNQRKDKSRAAGGNDKPNWPELGPPGQASYLEAVSTHGYDTRHTRSTTNWAPGPTGTNNVPMPRDEAEWDQWSLPVLGKYMIHKWAIPDWARTRPMRTATVTHNTPYTVGTNTTVVPQLEMFDNPIHWAQWAYHYAEQTPVPVSTWNYQLDRRQTWEDWYSWQWSSVQSSEPSAPNSSGGTSFTIMSNAGSTSNTGGSVTMAPMSLLDDGDNMGNGADNTSMKSPPRNST</sequence>
<dbReference type="AlphaFoldDB" id="A0A9P6D853"/>
<evidence type="ECO:0000313" key="2">
    <source>
        <dbReference type="EMBL" id="KAF9496566.1"/>
    </source>
</evidence>
<gene>
    <name evidence="2" type="ORF">BDN71DRAFT_1430159</name>
</gene>
<feature type="region of interest" description="Disordered" evidence="1">
    <location>
        <begin position="1"/>
        <end position="73"/>
    </location>
</feature>